<protein>
    <submittedName>
        <fullName evidence="1">Uncharacterized protein</fullName>
    </submittedName>
</protein>
<dbReference type="AlphaFoldDB" id="A0A383RS00"/>
<reference evidence="2" key="1">
    <citation type="submission" date="2018-08" db="EMBL/GenBank/DDBJ databases">
        <authorList>
            <person name="Blom J."/>
        </authorList>
    </citation>
    <scope>NUCLEOTIDE SEQUENCE [LARGE SCALE GENOMIC DNA]</scope>
    <source>
        <strain evidence="2">CCOS 865</strain>
    </source>
</reference>
<evidence type="ECO:0000313" key="1">
    <source>
        <dbReference type="EMBL" id="SYX89840.1"/>
    </source>
</evidence>
<gene>
    <name evidence="1" type="ORF">CCOS865_02102</name>
</gene>
<dbReference type="Proteomes" id="UP000263595">
    <property type="component" value="Unassembled WGS sequence"/>
</dbReference>
<proteinExistence type="predicted"/>
<accession>A0A383RS00</accession>
<evidence type="ECO:0000313" key="2">
    <source>
        <dbReference type="Proteomes" id="UP000263595"/>
    </source>
</evidence>
<keyword evidence="2" id="KW-1185">Reference proteome</keyword>
<organism evidence="1 2">
    <name type="scientific">Pseudomonas reidholzensis</name>
    <dbReference type="NCBI Taxonomy" id="1785162"/>
    <lineage>
        <taxon>Bacteria</taxon>
        <taxon>Pseudomonadati</taxon>
        <taxon>Pseudomonadota</taxon>
        <taxon>Gammaproteobacteria</taxon>
        <taxon>Pseudomonadales</taxon>
        <taxon>Pseudomonadaceae</taxon>
        <taxon>Pseudomonas</taxon>
    </lineage>
</organism>
<sequence length="91" mass="10658">MVIIGLADKCVNFISGEVYAYIAILPIIILDDHIDLHPPFKFALERRDRYFRRIELPYKFFARYVPPILSLPRQNEVPRKLGPLVDINDMS</sequence>
<name>A0A383RS00_9PSED</name>
<dbReference type="EMBL" id="UNOZ01000013">
    <property type="protein sequence ID" value="SYX89840.1"/>
    <property type="molecule type" value="Genomic_DNA"/>
</dbReference>